<dbReference type="SUPFAM" id="SSF47831">
    <property type="entry name" value="Enzyme I of the PEP:sugar phosphotransferase system HPr-binding (sub)domain"/>
    <property type="match status" value="1"/>
</dbReference>
<evidence type="ECO:0000256" key="5">
    <source>
        <dbReference type="ARBA" id="ARBA00012232"/>
    </source>
</evidence>
<protein>
    <recommendedName>
        <fullName evidence="5">phosphoenolpyruvate--protein phosphotransferase</fullName>
        <ecNumber evidence="5">2.7.3.9</ecNumber>
    </recommendedName>
</protein>
<comment type="cofactor">
    <cofactor evidence="2">
        <name>Mg(2+)</name>
        <dbReference type="ChEBI" id="CHEBI:18420"/>
    </cofactor>
</comment>
<dbReference type="NCBIfam" id="TIGR01003">
    <property type="entry name" value="PTS_HPr_family"/>
    <property type="match status" value="1"/>
</dbReference>
<dbReference type="PROSITE" id="PS00369">
    <property type="entry name" value="PTS_HPR_HIS"/>
    <property type="match status" value="1"/>
</dbReference>
<dbReference type="PROSITE" id="PS00742">
    <property type="entry name" value="PEP_ENZYMES_2"/>
    <property type="match status" value="1"/>
</dbReference>
<evidence type="ECO:0000256" key="1">
    <source>
        <dbReference type="ARBA" id="ARBA00000683"/>
    </source>
</evidence>
<evidence type="ECO:0000313" key="16">
    <source>
        <dbReference type="EMBL" id="QNQ08874.1"/>
    </source>
</evidence>
<dbReference type="InterPro" id="IPR035895">
    <property type="entry name" value="HPr-like_sf"/>
</dbReference>
<gene>
    <name evidence="16" type="primary">ptsP</name>
    <name evidence="16" type="ORF">H3Z74_19510</name>
</gene>
<dbReference type="InterPro" id="IPR040442">
    <property type="entry name" value="Pyrv_kinase-like_dom_sf"/>
</dbReference>
<dbReference type="Gene3D" id="3.30.1340.10">
    <property type="entry name" value="HPr-like"/>
    <property type="match status" value="1"/>
</dbReference>
<proteinExistence type="inferred from homology"/>
<dbReference type="PRINTS" id="PR00107">
    <property type="entry name" value="PHOSPHOCPHPR"/>
</dbReference>
<dbReference type="InterPro" id="IPR000121">
    <property type="entry name" value="PEP_util_C"/>
</dbReference>
<evidence type="ECO:0000256" key="13">
    <source>
        <dbReference type="ARBA" id="ARBA00022842"/>
    </source>
</evidence>
<dbReference type="InterPro" id="IPR006318">
    <property type="entry name" value="PTS_EI-like"/>
</dbReference>
<sequence>MIVRLHAPMTGWALPLDQVPDPVFADRMMGDGFAIDPLDNMVRAPCDATVIAVAPTRHSVTLRLANDAELLIHVGLDTVALAGSGFTAQVRDGEQVTLGQPLLLVDLDPVAAQAKSLITPVTVTSDGYAVTLLTIDASVTTGDPIAEIAPVASNAATADLGEDTAHCTIRVPLANGIHARPAARIVAALKPFTAAVTIIAHNRPANARSIVALLSAGIRHDDEIAIGARGPDARAAIATVARLIEEGMGEEAHAPAPATAPAAAISGDGLIHAVRAAPGLAIGPIFQFRPGDVSVSEQGAGIPAETAALDAARTTLLTAAGGTAGAGADIAAAHRALIEDPELLSAAQALIVRGKSAAFAWRSAIRGHAEAIRATGDRLLIERIADLKDIERQVIALLTGTEATLPTPPKGAILIADELLPSHFSPLAEAGIAGICTAFGGPTAHASILAASAGLPMLVAAGPAILELGDGQRVVLDADRATLDPAPDTATIDTATARLTERTTRVAAEAAAALDLCVMADGTRIEIVANLANAAEAGRAVALGAEGCGLLRTEFLFLDRDSAPDEEEQRMAYAAVAAGLGGRPLIVRTLDIGGDKPVAYLPFPREDNPALGARGIRFSLARPDLLAQQFRAILAGVPAAQCRIMLPMVIDAGELAAARVILDEARAALGIDTPVPLGVMVETPAAAMLAASLAREADFLSIGSNDLTQYALAADRGNPAVAAKVDALHPAVLHLIARAAEGARAHGRWLGVCGGIASDPLAAPILIGLGVTELSATPAAIPALKAVVRQLTLGDCEALAERALAAATAADVRSLLQRTA</sequence>
<dbReference type="InterPro" id="IPR036637">
    <property type="entry name" value="Phosphohistidine_dom_sf"/>
</dbReference>
<dbReference type="GO" id="GO:0009401">
    <property type="term" value="P:phosphoenolpyruvate-dependent sugar phosphotransferase system"/>
    <property type="evidence" value="ECO:0007669"/>
    <property type="project" value="UniProtKB-KW"/>
</dbReference>
<dbReference type="SUPFAM" id="SSF52009">
    <property type="entry name" value="Phosphohistidine domain"/>
    <property type="match status" value="1"/>
</dbReference>
<name>A0A7H0LGS1_9SPHN</name>
<dbReference type="InterPro" id="IPR001127">
    <property type="entry name" value="PTS_EIIA_1_perm"/>
</dbReference>
<dbReference type="PRINTS" id="PR01736">
    <property type="entry name" value="PHPHTRNFRASE"/>
</dbReference>
<dbReference type="KEGG" id="spap:H3Z74_19510"/>
<keyword evidence="8" id="KW-0762">Sugar transport</keyword>
<keyword evidence="11" id="KW-0479">Metal-binding</keyword>
<dbReference type="PANTHER" id="PTHR46244">
    <property type="entry name" value="PHOSPHOENOLPYRUVATE-PROTEIN PHOSPHOTRANSFERASE"/>
    <property type="match status" value="1"/>
</dbReference>
<evidence type="ECO:0000256" key="9">
    <source>
        <dbReference type="ARBA" id="ARBA00022679"/>
    </source>
</evidence>
<dbReference type="InterPro" id="IPR015813">
    <property type="entry name" value="Pyrv/PenolPyrv_kinase-like_dom"/>
</dbReference>
<dbReference type="PANTHER" id="PTHR46244:SF6">
    <property type="entry name" value="PHOSPHOENOLPYRUVATE-PROTEIN PHOSPHOTRANSFERASE"/>
    <property type="match status" value="1"/>
</dbReference>
<evidence type="ECO:0000256" key="11">
    <source>
        <dbReference type="ARBA" id="ARBA00022723"/>
    </source>
</evidence>
<dbReference type="GO" id="GO:0046872">
    <property type="term" value="F:metal ion binding"/>
    <property type="evidence" value="ECO:0007669"/>
    <property type="project" value="UniProtKB-KW"/>
</dbReference>
<keyword evidence="9 16" id="KW-0808">Transferase</keyword>
<evidence type="ECO:0000256" key="8">
    <source>
        <dbReference type="ARBA" id="ARBA00022597"/>
    </source>
</evidence>
<evidence type="ECO:0000259" key="15">
    <source>
        <dbReference type="PROSITE" id="PS51350"/>
    </source>
</evidence>
<dbReference type="Gene3D" id="1.10.274.10">
    <property type="entry name" value="PtsI, HPr-binding domain"/>
    <property type="match status" value="1"/>
</dbReference>
<dbReference type="InterPro" id="IPR050499">
    <property type="entry name" value="PEP-utilizing_PTS_enzyme"/>
</dbReference>
<dbReference type="PROSITE" id="PS51093">
    <property type="entry name" value="PTS_EIIA_TYPE_1"/>
    <property type="match status" value="1"/>
</dbReference>
<dbReference type="Pfam" id="PF02896">
    <property type="entry name" value="PEP-utilizers_C"/>
    <property type="match status" value="1"/>
</dbReference>
<comment type="catalytic activity">
    <reaction evidence="1">
        <text>L-histidyl-[protein] + phosphoenolpyruvate = N(pros)-phospho-L-histidyl-[protein] + pyruvate</text>
        <dbReference type="Rhea" id="RHEA:23880"/>
        <dbReference type="Rhea" id="RHEA-COMP:9745"/>
        <dbReference type="Rhea" id="RHEA-COMP:9746"/>
        <dbReference type="ChEBI" id="CHEBI:15361"/>
        <dbReference type="ChEBI" id="CHEBI:29979"/>
        <dbReference type="ChEBI" id="CHEBI:58702"/>
        <dbReference type="ChEBI" id="CHEBI:64837"/>
        <dbReference type="EC" id="2.7.3.9"/>
    </reaction>
</comment>
<dbReference type="InterPro" id="IPR001020">
    <property type="entry name" value="PTS_HPr_His_P_site"/>
</dbReference>
<dbReference type="Gene3D" id="3.20.20.60">
    <property type="entry name" value="Phosphoenolpyruvate-binding domains"/>
    <property type="match status" value="1"/>
</dbReference>
<organism evidence="16 17">
    <name type="scientific">Sphingomonas alpina</name>
    <dbReference type="NCBI Taxonomy" id="653931"/>
    <lineage>
        <taxon>Bacteria</taxon>
        <taxon>Pseudomonadati</taxon>
        <taxon>Pseudomonadota</taxon>
        <taxon>Alphaproteobacteria</taxon>
        <taxon>Sphingomonadales</taxon>
        <taxon>Sphingomonadaceae</taxon>
        <taxon>Sphingomonas</taxon>
    </lineage>
</organism>
<reference evidence="16 17" key="1">
    <citation type="submission" date="2020-09" db="EMBL/GenBank/DDBJ databases">
        <title>Sphingomonas sp., a new species isolated from pork steak.</title>
        <authorList>
            <person name="Heidler von Heilborn D."/>
        </authorList>
    </citation>
    <scope>NUCLEOTIDE SEQUENCE [LARGE SCALE GENOMIC DNA]</scope>
    <source>
        <strain evidence="17">S8-3T</strain>
    </source>
</reference>
<keyword evidence="10" id="KW-0598">Phosphotransferase system</keyword>
<dbReference type="SUPFAM" id="SSF51621">
    <property type="entry name" value="Phosphoenolpyruvate/pyruvate domain"/>
    <property type="match status" value="1"/>
</dbReference>
<dbReference type="InterPro" id="IPR000032">
    <property type="entry name" value="HPr-like"/>
</dbReference>
<keyword evidence="17" id="KW-1185">Reference proteome</keyword>
<keyword evidence="7" id="KW-0963">Cytoplasm</keyword>
<dbReference type="Pfam" id="PF00358">
    <property type="entry name" value="PTS_EIIA_1"/>
    <property type="match status" value="1"/>
</dbReference>
<dbReference type="EMBL" id="CP061038">
    <property type="protein sequence ID" value="QNQ08874.1"/>
    <property type="molecule type" value="Genomic_DNA"/>
</dbReference>
<dbReference type="GO" id="GO:0016301">
    <property type="term" value="F:kinase activity"/>
    <property type="evidence" value="ECO:0007669"/>
    <property type="project" value="UniProtKB-KW"/>
</dbReference>
<dbReference type="NCBIfam" id="TIGR01417">
    <property type="entry name" value="PTS_I_fam"/>
    <property type="match status" value="1"/>
</dbReference>
<dbReference type="AlphaFoldDB" id="A0A7H0LGS1"/>
<keyword evidence="13" id="KW-0460">Magnesium</keyword>
<dbReference type="Proteomes" id="UP000516148">
    <property type="component" value="Chromosome"/>
</dbReference>
<keyword evidence="6" id="KW-0813">Transport</keyword>
<feature type="domain" description="HPr" evidence="15">
    <location>
        <begin position="164"/>
        <end position="251"/>
    </location>
</feature>
<dbReference type="InterPro" id="IPR008731">
    <property type="entry name" value="PTS_EIN"/>
</dbReference>
<evidence type="ECO:0000256" key="6">
    <source>
        <dbReference type="ARBA" id="ARBA00022448"/>
    </source>
</evidence>
<dbReference type="GO" id="GO:0008965">
    <property type="term" value="F:phosphoenolpyruvate-protein phosphotransferase activity"/>
    <property type="evidence" value="ECO:0007669"/>
    <property type="project" value="UniProtKB-EC"/>
</dbReference>
<dbReference type="Gene3D" id="2.70.70.10">
    <property type="entry name" value="Glucose Permease (Domain IIA)"/>
    <property type="match status" value="1"/>
</dbReference>
<comment type="subcellular location">
    <subcellularLocation>
        <location evidence="3">Cytoplasm</location>
    </subcellularLocation>
</comment>
<dbReference type="SUPFAM" id="SSF51261">
    <property type="entry name" value="Duplicated hybrid motif"/>
    <property type="match status" value="1"/>
</dbReference>
<evidence type="ECO:0000256" key="3">
    <source>
        <dbReference type="ARBA" id="ARBA00004496"/>
    </source>
</evidence>
<dbReference type="NCBIfam" id="TIGR00830">
    <property type="entry name" value="PTBA"/>
    <property type="match status" value="1"/>
</dbReference>
<evidence type="ECO:0000256" key="12">
    <source>
        <dbReference type="ARBA" id="ARBA00022777"/>
    </source>
</evidence>
<evidence type="ECO:0000256" key="10">
    <source>
        <dbReference type="ARBA" id="ARBA00022683"/>
    </source>
</evidence>
<evidence type="ECO:0000256" key="7">
    <source>
        <dbReference type="ARBA" id="ARBA00022490"/>
    </source>
</evidence>
<dbReference type="CDD" id="cd00367">
    <property type="entry name" value="PTS-HPr_like"/>
    <property type="match status" value="1"/>
</dbReference>
<feature type="domain" description="PTS EIIA type-1" evidence="14">
    <location>
        <begin position="21"/>
        <end position="125"/>
    </location>
</feature>
<dbReference type="Pfam" id="PF00391">
    <property type="entry name" value="PEP-utilizers"/>
    <property type="match status" value="1"/>
</dbReference>
<evidence type="ECO:0000313" key="17">
    <source>
        <dbReference type="Proteomes" id="UP000516148"/>
    </source>
</evidence>
<dbReference type="Pfam" id="PF00381">
    <property type="entry name" value="PTS-HPr"/>
    <property type="match status" value="1"/>
</dbReference>
<evidence type="ECO:0000256" key="2">
    <source>
        <dbReference type="ARBA" id="ARBA00001946"/>
    </source>
</evidence>
<dbReference type="InterPro" id="IPR036618">
    <property type="entry name" value="PtsI_HPr-bd_sf"/>
</dbReference>
<keyword evidence="12" id="KW-0418">Kinase</keyword>
<keyword evidence="16" id="KW-0670">Pyruvate</keyword>
<dbReference type="SUPFAM" id="SSF55594">
    <property type="entry name" value="HPr-like"/>
    <property type="match status" value="1"/>
</dbReference>
<dbReference type="EC" id="2.7.3.9" evidence="5"/>
<dbReference type="GO" id="GO:0005737">
    <property type="term" value="C:cytoplasm"/>
    <property type="evidence" value="ECO:0007669"/>
    <property type="project" value="UniProtKB-SubCell"/>
</dbReference>
<dbReference type="InterPro" id="IPR023151">
    <property type="entry name" value="PEP_util_CS"/>
</dbReference>
<dbReference type="InterPro" id="IPR011055">
    <property type="entry name" value="Dup_hybrid_motif"/>
</dbReference>
<dbReference type="Pfam" id="PF05524">
    <property type="entry name" value="PEP-utilisers_N"/>
    <property type="match status" value="1"/>
</dbReference>
<dbReference type="InterPro" id="IPR008279">
    <property type="entry name" value="PEP-util_enz_mobile_dom"/>
</dbReference>
<dbReference type="PROSITE" id="PS51350">
    <property type="entry name" value="PTS_HPR_DOM"/>
    <property type="match status" value="1"/>
</dbReference>
<accession>A0A7H0LGS1</accession>
<dbReference type="Gene3D" id="3.50.30.10">
    <property type="entry name" value="Phosphohistidine domain"/>
    <property type="match status" value="1"/>
</dbReference>
<evidence type="ECO:0000259" key="14">
    <source>
        <dbReference type="PROSITE" id="PS51093"/>
    </source>
</evidence>
<dbReference type="RefSeq" id="WP_187761200.1">
    <property type="nucleotide sequence ID" value="NZ_CP061038.1"/>
</dbReference>
<comment type="similarity">
    <text evidence="4">Belongs to the PEP-utilizing enzyme family.</text>
</comment>
<evidence type="ECO:0000256" key="4">
    <source>
        <dbReference type="ARBA" id="ARBA00007837"/>
    </source>
</evidence>